<dbReference type="InterPro" id="IPR045058">
    <property type="entry name" value="GIMA/IAN/Toc"/>
</dbReference>
<keyword evidence="2" id="KW-0342">GTP-binding</keyword>
<evidence type="ECO:0000313" key="6">
    <source>
        <dbReference type="Proteomes" id="UP001085076"/>
    </source>
</evidence>
<dbReference type="Proteomes" id="UP001085076">
    <property type="component" value="Miscellaneous, Linkage group lg03"/>
</dbReference>
<evidence type="ECO:0000256" key="2">
    <source>
        <dbReference type="ARBA" id="ARBA00023134"/>
    </source>
</evidence>
<organism evidence="5 6">
    <name type="scientific">Dioscorea zingiberensis</name>
    <dbReference type="NCBI Taxonomy" id="325984"/>
    <lineage>
        <taxon>Eukaryota</taxon>
        <taxon>Viridiplantae</taxon>
        <taxon>Streptophyta</taxon>
        <taxon>Embryophyta</taxon>
        <taxon>Tracheophyta</taxon>
        <taxon>Spermatophyta</taxon>
        <taxon>Magnoliopsida</taxon>
        <taxon>Liliopsida</taxon>
        <taxon>Dioscoreales</taxon>
        <taxon>Dioscoreaceae</taxon>
        <taxon>Dioscorea</taxon>
    </lineage>
</organism>
<dbReference type="PANTHER" id="PTHR10903:SF184">
    <property type="entry name" value="GTP-BINDING PROTEIN A"/>
    <property type="match status" value="1"/>
</dbReference>
<evidence type="ECO:0000259" key="4">
    <source>
        <dbReference type="PROSITE" id="PS51720"/>
    </source>
</evidence>
<proteinExistence type="predicted"/>
<comment type="caution">
    <text evidence="5">The sequence shown here is derived from an EMBL/GenBank/DDBJ whole genome shotgun (WGS) entry which is preliminary data.</text>
</comment>
<feature type="compositionally biased region" description="Polar residues" evidence="3">
    <location>
        <begin position="1"/>
        <end position="26"/>
    </location>
</feature>
<evidence type="ECO:0000256" key="1">
    <source>
        <dbReference type="ARBA" id="ARBA00022741"/>
    </source>
</evidence>
<evidence type="ECO:0000313" key="5">
    <source>
        <dbReference type="EMBL" id="KAJ0977520.1"/>
    </source>
</evidence>
<dbReference type="PANTHER" id="PTHR10903">
    <property type="entry name" value="GTPASE, IMAP FAMILY MEMBER-RELATED"/>
    <property type="match status" value="1"/>
</dbReference>
<accession>A0A9D5HI93</accession>
<keyword evidence="1" id="KW-0547">Nucleotide-binding</keyword>
<feature type="domain" description="AIG1-type G" evidence="4">
    <location>
        <begin position="1"/>
        <end position="214"/>
    </location>
</feature>
<dbReference type="OrthoDB" id="8954335at2759"/>
<reference evidence="5" key="2">
    <citation type="journal article" date="2022" name="Hortic Res">
        <title>The genome of Dioscorea zingiberensis sheds light on the biosynthesis, origin and evolution of the medicinally important diosgenin saponins.</title>
        <authorList>
            <person name="Li Y."/>
            <person name="Tan C."/>
            <person name="Li Z."/>
            <person name="Guo J."/>
            <person name="Li S."/>
            <person name="Chen X."/>
            <person name="Wang C."/>
            <person name="Dai X."/>
            <person name="Yang H."/>
            <person name="Song W."/>
            <person name="Hou L."/>
            <person name="Xu J."/>
            <person name="Tong Z."/>
            <person name="Xu A."/>
            <person name="Yuan X."/>
            <person name="Wang W."/>
            <person name="Yang Q."/>
            <person name="Chen L."/>
            <person name="Sun Z."/>
            <person name="Wang K."/>
            <person name="Pan B."/>
            <person name="Chen J."/>
            <person name="Bao Y."/>
            <person name="Liu F."/>
            <person name="Qi X."/>
            <person name="Gang D.R."/>
            <person name="Wen J."/>
            <person name="Li J."/>
        </authorList>
    </citation>
    <scope>NUCLEOTIDE SEQUENCE</scope>
    <source>
        <strain evidence="5">Dzin_1.0</strain>
    </source>
</reference>
<dbReference type="EMBL" id="JAGGNH010000003">
    <property type="protein sequence ID" value="KAJ0977520.1"/>
    <property type="molecule type" value="Genomic_DNA"/>
</dbReference>
<sequence>MQPSVQPSGTRNTYDGESDDPTTTIDPQVDLLNRNIQSDVPAAAYHVPIEQMAQPLMSQLVEPMSQVIDTSEQELVRALVASLFNFTGDTKDMAKEITKCLKLAKDGVHAVLVVLSVKTRYSGEEEAAIQCLEQIFGKRIFDYMILVFTVGDQLEDDELINLEDYLDDSPEPLKELLSLSDRRVVSFDNKTINDEIKNAQQVKELFKLVDLFFL</sequence>
<gene>
    <name evidence="5" type="ORF">J5N97_012994</name>
</gene>
<reference evidence="5" key="1">
    <citation type="submission" date="2021-03" db="EMBL/GenBank/DDBJ databases">
        <authorList>
            <person name="Li Z."/>
            <person name="Yang C."/>
        </authorList>
    </citation>
    <scope>NUCLEOTIDE SEQUENCE</scope>
    <source>
        <strain evidence="5">Dzin_1.0</strain>
        <tissue evidence="5">Leaf</tissue>
    </source>
</reference>
<name>A0A9D5HI93_9LILI</name>
<dbReference type="Pfam" id="PF04548">
    <property type="entry name" value="AIG1"/>
    <property type="match status" value="1"/>
</dbReference>
<dbReference type="Gene3D" id="3.40.50.300">
    <property type="entry name" value="P-loop containing nucleotide triphosphate hydrolases"/>
    <property type="match status" value="1"/>
</dbReference>
<feature type="region of interest" description="Disordered" evidence="3">
    <location>
        <begin position="1"/>
        <end position="27"/>
    </location>
</feature>
<keyword evidence="6" id="KW-1185">Reference proteome</keyword>
<protein>
    <recommendedName>
        <fullName evidence="4">AIG1-type G domain-containing protein</fullName>
    </recommendedName>
</protein>
<dbReference type="InterPro" id="IPR006703">
    <property type="entry name" value="G_AIG1"/>
</dbReference>
<evidence type="ECO:0000256" key="3">
    <source>
        <dbReference type="SAM" id="MobiDB-lite"/>
    </source>
</evidence>
<dbReference type="GO" id="GO:0005525">
    <property type="term" value="F:GTP binding"/>
    <property type="evidence" value="ECO:0007669"/>
    <property type="project" value="UniProtKB-KW"/>
</dbReference>
<dbReference type="InterPro" id="IPR027417">
    <property type="entry name" value="P-loop_NTPase"/>
</dbReference>
<dbReference type="AlphaFoldDB" id="A0A9D5HI93"/>
<dbReference type="PROSITE" id="PS51720">
    <property type="entry name" value="G_AIG1"/>
    <property type="match status" value="1"/>
</dbReference>